<keyword evidence="2" id="KW-1185">Reference proteome</keyword>
<organism evidence="1 2">
    <name type="scientific">Trichinella papuae</name>
    <dbReference type="NCBI Taxonomy" id="268474"/>
    <lineage>
        <taxon>Eukaryota</taxon>
        <taxon>Metazoa</taxon>
        <taxon>Ecdysozoa</taxon>
        <taxon>Nematoda</taxon>
        <taxon>Enoplea</taxon>
        <taxon>Dorylaimia</taxon>
        <taxon>Trichinellida</taxon>
        <taxon>Trichinellidae</taxon>
        <taxon>Trichinella</taxon>
    </lineage>
</organism>
<proteinExistence type="predicted"/>
<name>A0A0V1MVV8_9BILA</name>
<dbReference type="EMBL" id="JYDO01000035">
    <property type="protein sequence ID" value="KRZ75699.1"/>
    <property type="molecule type" value="Genomic_DNA"/>
</dbReference>
<gene>
    <name evidence="1" type="ORF">T10_8401</name>
</gene>
<sequence>MTSMCMHGSASGTFVNDGRQRWASVLTVKLASSKRRPLFCKKLKSIAKDTRLSHLRRRWYCASGGVQATPDLIILASSGTCCSIDLNNAKDKLCRQVMSMMMIVKFLSSRQHFASCILIAQAIDGLVDDRGDW</sequence>
<accession>A0A0V1MVV8</accession>
<evidence type="ECO:0000313" key="2">
    <source>
        <dbReference type="Proteomes" id="UP000054843"/>
    </source>
</evidence>
<evidence type="ECO:0000313" key="1">
    <source>
        <dbReference type="EMBL" id="KRZ75699.1"/>
    </source>
</evidence>
<reference evidence="1 2" key="1">
    <citation type="submission" date="2015-01" db="EMBL/GenBank/DDBJ databases">
        <title>Evolution of Trichinella species and genotypes.</title>
        <authorList>
            <person name="Korhonen P.K."/>
            <person name="Edoardo P."/>
            <person name="Giuseppe L.R."/>
            <person name="Gasser R.B."/>
        </authorList>
    </citation>
    <scope>NUCLEOTIDE SEQUENCE [LARGE SCALE GENOMIC DNA]</scope>
    <source>
        <strain evidence="1">ISS1980</strain>
    </source>
</reference>
<dbReference type="AlphaFoldDB" id="A0A0V1MVV8"/>
<dbReference type="Proteomes" id="UP000054843">
    <property type="component" value="Unassembled WGS sequence"/>
</dbReference>
<comment type="caution">
    <text evidence="1">The sequence shown here is derived from an EMBL/GenBank/DDBJ whole genome shotgun (WGS) entry which is preliminary data.</text>
</comment>
<protein>
    <submittedName>
        <fullName evidence="1">Uncharacterized protein</fullName>
    </submittedName>
</protein>